<name>A0A6A6WBG5_9PEZI</name>
<proteinExistence type="predicted"/>
<feature type="compositionally biased region" description="Pro residues" evidence="1">
    <location>
        <begin position="141"/>
        <end position="151"/>
    </location>
</feature>
<dbReference type="EMBL" id="ML996569">
    <property type="protein sequence ID" value="KAF2760023.1"/>
    <property type="molecule type" value="Genomic_DNA"/>
</dbReference>
<sequence>MNVFHFCISLLAAFTLGIAAPLPGPEQHVQIRQGQGDPIVIIPLISTVITSVIPGGTFDTPGGGKTVVQDPVTVLITTRIPFTPSAAPPPAVAPTSAAAQRPSSVAQSSMAVPSSSLPSPSSLVSSAASSAAVAVSSIPQTPQPKPTPTPTPSSNALTPIGTIFVHETEFVTVPASTPSPLSSAVSKGASDLALSSKIILVTEVTTVQVTNPGPTPPSSNIKTPDLAPTPSPPSSSSPNEQLLAPPPPFTYVPAGTPDAPSPASSIPQTPLQSSTAKATPSPASSILQPPVPSSAAPPPQPPPPTPPQPPPPTPPIQSPTKPPSAPPVILTPKPDLSVVYVTVTEPAKTVTETIIIVQAPG</sequence>
<feature type="compositionally biased region" description="Pro residues" evidence="1">
    <location>
        <begin position="289"/>
        <end position="326"/>
    </location>
</feature>
<evidence type="ECO:0000256" key="1">
    <source>
        <dbReference type="SAM" id="MobiDB-lite"/>
    </source>
</evidence>
<dbReference type="Proteomes" id="UP000799437">
    <property type="component" value="Unassembled WGS sequence"/>
</dbReference>
<organism evidence="3 4">
    <name type="scientific">Pseudovirgaria hyperparasitica</name>
    <dbReference type="NCBI Taxonomy" id="470096"/>
    <lineage>
        <taxon>Eukaryota</taxon>
        <taxon>Fungi</taxon>
        <taxon>Dikarya</taxon>
        <taxon>Ascomycota</taxon>
        <taxon>Pezizomycotina</taxon>
        <taxon>Dothideomycetes</taxon>
        <taxon>Dothideomycetes incertae sedis</taxon>
        <taxon>Acrospermales</taxon>
        <taxon>Acrospermaceae</taxon>
        <taxon>Pseudovirgaria</taxon>
    </lineage>
</organism>
<feature type="compositionally biased region" description="Polar residues" evidence="1">
    <location>
        <begin position="262"/>
        <end position="272"/>
    </location>
</feature>
<reference evidence="3" key="1">
    <citation type="journal article" date="2020" name="Stud. Mycol.">
        <title>101 Dothideomycetes genomes: a test case for predicting lifestyles and emergence of pathogens.</title>
        <authorList>
            <person name="Haridas S."/>
            <person name="Albert R."/>
            <person name="Binder M."/>
            <person name="Bloem J."/>
            <person name="Labutti K."/>
            <person name="Salamov A."/>
            <person name="Andreopoulos B."/>
            <person name="Baker S."/>
            <person name="Barry K."/>
            <person name="Bills G."/>
            <person name="Bluhm B."/>
            <person name="Cannon C."/>
            <person name="Castanera R."/>
            <person name="Culley D."/>
            <person name="Daum C."/>
            <person name="Ezra D."/>
            <person name="Gonzalez J."/>
            <person name="Henrissat B."/>
            <person name="Kuo A."/>
            <person name="Liang C."/>
            <person name="Lipzen A."/>
            <person name="Lutzoni F."/>
            <person name="Magnuson J."/>
            <person name="Mondo S."/>
            <person name="Nolan M."/>
            <person name="Ohm R."/>
            <person name="Pangilinan J."/>
            <person name="Park H.-J."/>
            <person name="Ramirez L."/>
            <person name="Alfaro M."/>
            <person name="Sun H."/>
            <person name="Tritt A."/>
            <person name="Yoshinaga Y."/>
            <person name="Zwiers L.-H."/>
            <person name="Turgeon B."/>
            <person name="Goodwin S."/>
            <person name="Spatafora J."/>
            <person name="Crous P."/>
            <person name="Grigoriev I."/>
        </authorList>
    </citation>
    <scope>NUCLEOTIDE SEQUENCE</scope>
    <source>
        <strain evidence="3">CBS 121739</strain>
    </source>
</reference>
<feature type="chain" id="PRO_5025617040" evidence="2">
    <location>
        <begin position="20"/>
        <end position="361"/>
    </location>
</feature>
<gene>
    <name evidence="3" type="ORF">EJ05DRAFT_499212</name>
</gene>
<dbReference type="GeneID" id="54487849"/>
<keyword evidence="2" id="KW-0732">Signal</keyword>
<feature type="signal peptide" evidence="2">
    <location>
        <begin position="1"/>
        <end position="19"/>
    </location>
</feature>
<feature type="region of interest" description="Disordered" evidence="1">
    <location>
        <begin position="208"/>
        <end position="333"/>
    </location>
</feature>
<keyword evidence="4" id="KW-1185">Reference proteome</keyword>
<feature type="compositionally biased region" description="Polar residues" evidence="1">
    <location>
        <begin position="208"/>
        <end position="222"/>
    </location>
</feature>
<dbReference type="AlphaFoldDB" id="A0A6A6WBG5"/>
<accession>A0A6A6WBG5</accession>
<evidence type="ECO:0000256" key="2">
    <source>
        <dbReference type="SAM" id="SignalP"/>
    </source>
</evidence>
<evidence type="ECO:0000313" key="3">
    <source>
        <dbReference type="EMBL" id="KAF2760023.1"/>
    </source>
</evidence>
<dbReference type="RefSeq" id="XP_033602474.1">
    <property type="nucleotide sequence ID" value="XM_033746795.1"/>
</dbReference>
<evidence type="ECO:0000313" key="4">
    <source>
        <dbReference type="Proteomes" id="UP000799437"/>
    </source>
</evidence>
<feature type="region of interest" description="Disordered" evidence="1">
    <location>
        <begin position="135"/>
        <end position="158"/>
    </location>
</feature>
<protein>
    <submittedName>
        <fullName evidence="3">Uncharacterized protein</fullName>
    </submittedName>
</protein>
<feature type="compositionally biased region" description="Low complexity" evidence="1">
    <location>
        <begin position="273"/>
        <end position="285"/>
    </location>
</feature>